<proteinExistence type="predicted"/>
<dbReference type="EMBL" id="JACIDS010000004">
    <property type="protein sequence ID" value="MBB3932622.1"/>
    <property type="molecule type" value="Genomic_DNA"/>
</dbReference>
<protein>
    <recommendedName>
        <fullName evidence="3">DUF4089 domain-containing protein</fullName>
    </recommendedName>
</protein>
<evidence type="ECO:0008006" key="3">
    <source>
        <dbReference type="Google" id="ProtNLM"/>
    </source>
</evidence>
<gene>
    <name evidence="1" type="ORF">GGR25_003680</name>
</gene>
<dbReference type="InterPro" id="IPR025148">
    <property type="entry name" value="AtzG-like"/>
</dbReference>
<dbReference type="RefSeq" id="WP_246409910.1">
    <property type="nucleotide sequence ID" value="NZ_JACIDS010000004.1"/>
</dbReference>
<evidence type="ECO:0000313" key="2">
    <source>
        <dbReference type="Proteomes" id="UP000553963"/>
    </source>
</evidence>
<organism evidence="1 2">
    <name type="scientific">Kaistia hirudinis</name>
    <dbReference type="NCBI Taxonomy" id="1293440"/>
    <lineage>
        <taxon>Bacteria</taxon>
        <taxon>Pseudomonadati</taxon>
        <taxon>Pseudomonadota</taxon>
        <taxon>Alphaproteobacteria</taxon>
        <taxon>Hyphomicrobiales</taxon>
        <taxon>Kaistiaceae</taxon>
        <taxon>Kaistia</taxon>
    </lineage>
</organism>
<accession>A0A840ASJ7</accession>
<dbReference type="Pfam" id="PF13318">
    <property type="entry name" value="AtzG-like"/>
    <property type="match status" value="1"/>
</dbReference>
<dbReference type="Proteomes" id="UP000553963">
    <property type="component" value="Unassembled WGS sequence"/>
</dbReference>
<keyword evidence="2" id="KW-1185">Reference proteome</keyword>
<reference evidence="1 2" key="1">
    <citation type="submission" date="2020-08" db="EMBL/GenBank/DDBJ databases">
        <title>Genomic Encyclopedia of Type Strains, Phase IV (KMG-IV): sequencing the most valuable type-strain genomes for metagenomic binning, comparative biology and taxonomic classification.</title>
        <authorList>
            <person name="Goeker M."/>
        </authorList>
    </citation>
    <scope>NUCLEOTIDE SEQUENCE [LARGE SCALE GENOMIC DNA]</scope>
    <source>
        <strain evidence="1 2">DSM 25966</strain>
    </source>
</reference>
<sequence>MAEREFDAEAHVAHMASVMGLTIRPEWREGVVANMKATARAAGLVTEFRLEEHVEPAPVFEP</sequence>
<comment type="caution">
    <text evidence="1">The sequence shown here is derived from an EMBL/GenBank/DDBJ whole genome shotgun (WGS) entry which is preliminary data.</text>
</comment>
<dbReference type="AlphaFoldDB" id="A0A840ASJ7"/>
<name>A0A840ASJ7_9HYPH</name>
<evidence type="ECO:0000313" key="1">
    <source>
        <dbReference type="EMBL" id="MBB3932622.1"/>
    </source>
</evidence>